<keyword evidence="4 8" id="KW-1003">Cell membrane</keyword>
<name>A0ABN3UMJ3_9ACTN</name>
<organism evidence="9 10">
    <name type="scientific">Actinocorallia aurantiaca</name>
    <dbReference type="NCBI Taxonomy" id="46204"/>
    <lineage>
        <taxon>Bacteria</taxon>
        <taxon>Bacillati</taxon>
        <taxon>Actinomycetota</taxon>
        <taxon>Actinomycetes</taxon>
        <taxon>Streptosporangiales</taxon>
        <taxon>Thermomonosporaceae</taxon>
        <taxon>Actinocorallia</taxon>
    </lineage>
</organism>
<keyword evidence="5 8" id="KW-0812">Transmembrane</keyword>
<keyword evidence="10" id="KW-1185">Reference proteome</keyword>
<proteinExistence type="inferred from homology"/>
<dbReference type="PANTHER" id="PTHR30269">
    <property type="entry name" value="TRANSMEMBRANE PROTEIN YFCA"/>
    <property type="match status" value="1"/>
</dbReference>
<evidence type="ECO:0000256" key="1">
    <source>
        <dbReference type="ARBA" id="ARBA00004651"/>
    </source>
</evidence>
<feature type="transmembrane region" description="Helical" evidence="8">
    <location>
        <begin position="220"/>
        <end position="237"/>
    </location>
</feature>
<evidence type="ECO:0000256" key="6">
    <source>
        <dbReference type="ARBA" id="ARBA00022989"/>
    </source>
</evidence>
<keyword evidence="3" id="KW-0813">Transport</keyword>
<feature type="transmembrane region" description="Helical" evidence="8">
    <location>
        <begin position="49"/>
        <end position="65"/>
    </location>
</feature>
<evidence type="ECO:0000313" key="9">
    <source>
        <dbReference type="EMBL" id="GAA2735676.1"/>
    </source>
</evidence>
<evidence type="ECO:0000256" key="3">
    <source>
        <dbReference type="ARBA" id="ARBA00022448"/>
    </source>
</evidence>
<dbReference type="InterPro" id="IPR052017">
    <property type="entry name" value="TSUP"/>
</dbReference>
<evidence type="ECO:0000256" key="5">
    <source>
        <dbReference type="ARBA" id="ARBA00022692"/>
    </source>
</evidence>
<dbReference type="RefSeq" id="WP_344455601.1">
    <property type="nucleotide sequence ID" value="NZ_BAAATZ010000030.1"/>
</dbReference>
<dbReference type="Pfam" id="PF01925">
    <property type="entry name" value="TauE"/>
    <property type="match status" value="1"/>
</dbReference>
<dbReference type="InterPro" id="IPR002781">
    <property type="entry name" value="TM_pro_TauE-like"/>
</dbReference>
<keyword evidence="6 8" id="KW-1133">Transmembrane helix</keyword>
<accession>A0ABN3UMJ3</accession>
<comment type="caution">
    <text evidence="9">The sequence shown here is derived from an EMBL/GenBank/DDBJ whole genome shotgun (WGS) entry which is preliminary data.</text>
</comment>
<protein>
    <recommendedName>
        <fullName evidence="8">Probable membrane transporter protein</fullName>
    </recommendedName>
</protein>
<reference evidence="9 10" key="1">
    <citation type="journal article" date="2019" name="Int. J. Syst. Evol. Microbiol.">
        <title>The Global Catalogue of Microorganisms (GCM) 10K type strain sequencing project: providing services to taxonomists for standard genome sequencing and annotation.</title>
        <authorList>
            <consortium name="The Broad Institute Genomics Platform"/>
            <consortium name="The Broad Institute Genome Sequencing Center for Infectious Disease"/>
            <person name="Wu L."/>
            <person name="Ma J."/>
        </authorList>
    </citation>
    <scope>NUCLEOTIDE SEQUENCE [LARGE SCALE GENOMIC DNA]</scope>
    <source>
        <strain evidence="9 10">JCM 8201</strain>
    </source>
</reference>
<evidence type="ECO:0000256" key="8">
    <source>
        <dbReference type="RuleBase" id="RU363041"/>
    </source>
</evidence>
<feature type="transmembrane region" description="Helical" evidence="8">
    <location>
        <begin position="101"/>
        <end position="118"/>
    </location>
</feature>
<dbReference type="Proteomes" id="UP001501842">
    <property type="component" value="Unassembled WGS sequence"/>
</dbReference>
<comment type="similarity">
    <text evidence="2 8">Belongs to the 4-toluene sulfonate uptake permease (TSUP) (TC 2.A.102) family.</text>
</comment>
<dbReference type="PANTHER" id="PTHR30269:SF37">
    <property type="entry name" value="MEMBRANE TRANSPORTER PROTEIN"/>
    <property type="match status" value="1"/>
</dbReference>
<evidence type="ECO:0000256" key="2">
    <source>
        <dbReference type="ARBA" id="ARBA00009142"/>
    </source>
</evidence>
<evidence type="ECO:0000256" key="7">
    <source>
        <dbReference type="ARBA" id="ARBA00023136"/>
    </source>
</evidence>
<evidence type="ECO:0000256" key="4">
    <source>
        <dbReference type="ARBA" id="ARBA00022475"/>
    </source>
</evidence>
<feature type="transmembrane region" description="Helical" evidence="8">
    <location>
        <begin position="171"/>
        <end position="190"/>
    </location>
</feature>
<sequence length="238" mass="23724">MIQEVLTGTQILALAGIWLGATVQAATGMGFSLAAAPVLVLHLGPRDGVAVTLALAVLASVVPLLRDGRHARPADVSRLLVPTLLCTPLIALLVRGADTRWLALASGIGIVVAVGILARGVRWAWLARPAGAVAAGATSALLNVVGGVGGPPIGIYAANSGWAARTGRANLSLFFLLQNLVTALALGLVLPGLPELAALAGGTVCGALLTSRMPARTLRAIVLGVSFAGGVGLLAGAL</sequence>
<keyword evidence="7 8" id="KW-0472">Membrane</keyword>
<evidence type="ECO:0000313" key="10">
    <source>
        <dbReference type="Proteomes" id="UP001501842"/>
    </source>
</evidence>
<dbReference type="EMBL" id="BAAATZ010000030">
    <property type="protein sequence ID" value="GAA2735676.1"/>
    <property type="molecule type" value="Genomic_DNA"/>
</dbReference>
<gene>
    <name evidence="9" type="ORF">GCM10010439_61020</name>
</gene>
<comment type="subcellular location">
    <subcellularLocation>
        <location evidence="1 8">Cell membrane</location>
        <topology evidence="1 8">Multi-pass membrane protein</topology>
    </subcellularLocation>
</comment>